<comment type="caution">
    <text evidence="1">The sequence shown here is derived from an EMBL/GenBank/DDBJ whole genome shotgun (WGS) entry which is preliminary data.</text>
</comment>
<sequence>MRWIVLGFLLSLSGLVGQTTFQEQADRLQNINAYLLDFRPAAAPDVVEKITLEGAFDLYPQPSINTRIGAKDEPLDPPSVVPKLRGRLLLPQGWMLGGTYVPGIEFQDYKADYISLELGYRVRIGKYDAGLRASYADGDVEGPITENGATDEFTFSNVGFDLSVGRQFGQFKPYLFVGQNEIETELLIEEDGALLDNEDDAPYAGLGVTYIHGSWRLNFEQNFTDDYLAFISVSAGYRF</sequence>
<accession>A0A8J7U4D3</accession>
<evidence type="ECO:0008006" key="3">
    <source>
        <dbReference type="Google" id="ProtNLM"/>
    </source>
</evidence>
<evidence type="ECO:0000313" key="1">
    <source>
        <dbReference type="EMBL" id="MBO1320522.1"/>
    </source>
</evidence>
<keyword evidence="2" id="KW-1185">Reference proteome</keyword>
<protein>
    <recommendedName>
        <fullName evidence="3">Outer membrane protein beta-barrel domain-containing protein</fullName>
    </recommendedName>
</protein>
<dbReference type="EMBL" id="JAFREP010000017">
    <property type="protein sequence ID" value="MBO1320522.1"/>
    <property type="molecule type" value="Genomic_DNA"/>
</dbReference>
<reference evidence="1" key="1">
    <citation type="submission" date="2021-03" db="EMBL/GenBank/DDBJ databases">
        <authorList>
            <person name="Wang G."/>
        </authorList>
    </citation>
    <scope>NUCLEOTIDE SEQUENCE</scope>
    <source>
        <strain evidence="1">KCTC 12899</strain>
    </source>
</reference>
<dbReference type="Proteomes" id="UP000664417">
    <property type="component" value="Unassembled WGS sequence"/>
</dbReference>
<organism evidence="1 2">
    <name type="scientific">Acanthopleuribacter pedis</name>
    <dbReference type="NCBI Taxonomy" id="442870"/>
    <lineage>
        <taxon>Bacteria</taxon>
        <taxon>Pseudomonadati</taxon>
        <taxon>Acidobacteriota</taxon>
        <taxon>Holophagae</taxon>
        <taxon>Acanthopleuribacterales</taxon>
        <taxon>Acanthopleuribacteraceae</taxon>
        <taxon>Acanthopleuribacter</taxon>
    </lineage>
</organism>
<gene>
    <name evidence="1" type="ORF">J3U88_18745</name>
</gene>
<dbReference type="RefSeq" id="WP_207860476.1">
    <property type="nucleotide sequence ID" value="NZ_JAFREP010000017.1"/>
</dbReference>
<name>A0A8J7U4D3_9BACT</name>
<dbReference type="AlphaFoldDB" id="A0A8J7U4D3"/>
<proteinExistence type="predicted"/>
<evidence type="ECO:0000313" key="2">
    <source>
        <dbReference type="Proteomes" id="UP000664417"/>
    </source>
</evidence>